<dbReference type="PANTHER" id="PTHR22943">
    <property type="entry name" value="7-TRANSMEMBRANE DOMAIN RECEPTOR C.ELEGANS"/>
    <property type="match status" value="1"/>
</dbReference>
<evidence type="ECO:0008006" key="4">
    <source>
        <dbReference type="Google" id="ProtNLM"/>
    </source>
</evidence>
<dbReference type="GO" id="GO:0038022">
    <property type="term" value="F:G protein-coupled olfactory receptor activity"/>
    <property type="evidence" value="ECO:0007669"/>
    <property type="project" value="TreeGrafter"/>
</dbReference>
<sequence length="300" mass="34225">MTMPIIIRISQYFGFISTEILTVLLLWLIINKSSKNIGSYRYLMLTFSLFSFVYAIVEILTQPIIVLHEACLMVYADSFLKHHKTIAQAGLGLYGASYEFCISLLAVQFVYRFLAICRPNDLKKLSGCNLLKIYILPIFFSTIWFLIDCFPCGPSDLKAEYMSELGYFAVLYYELSIITILVCGYKTYQKMQQVGSSMSVKTKELNNQLFKTLIFQTLVPMFLMFTPVGLLLILPMFSMSLGTLANAPSQFAAFYPALDATIAIFMIREFREAVICRRRRRQKVSFSTASGMAYSVSTNY</sequence>
<dbReference type="InParanoid" id="E3MBN7"/>
<keyword evidence="1" id="KW-0472">Membrane</keyword>
<dbReference type="Pfam" id="PF10326">
    <property type="entry name" value="7TM_GPCR_Str"/>
    <property type="match status" value="2"/>
</dbReference>
<dbReference type="GO" id="GO:0042048">
    <property type="term" value="P:olfactory behavior"/>
    <property type="evidence" value="ECO:0007669"/>
    <property type="project" value="TreeGrafter"/>
</dbReference>
<dbReference type="EMBL" id="DS268433">
    <property type="protein sequence ID" value="EFO97725.1"/>
    <property type="molecule type" value="Genomic_DNA"/>
</dbReference>
<dbReference type="PANTHER" id="PTHR22943:SF242">
    <property type="entry name" value="SEVEN TM RECEPTOR"/>
    <property type="match status" value="1"/>
</dbReference>
<dbReference type="SUPFAM" id="SSF81321">
    <property type="entry name" value="Family A G protein-coupled receptor-like"/>
    <property type="match status" value="1"/>
</dbReference>
<dbReference type="HOGENOM" id="CLU_036335_2_0_1"/>
<feature type="transmembrane region" description="Helical" evidence="1">
    <location>
        <begin position="130"/>
        <end position="147"/>
    </location>
</feature>
<feature type="transmembrane region" description="Helical" evidence="1">
    <location>
        <begin position="209"/>
        <end position="233"/>
    </location>
</feature>
<feature type="transmembrane region" description="Helical" evidence="1">
    <location>
        <begin position="167"/>
        <end position="188"/>
    </location>
</feature>
<keyword evidence="1" id="KW-0812">Transmembrane</keyword>
<gene>
    <name evidence="2" type="ORF">CRE_16073</name>
</gene>
<dbReference type="eggNOG" id="ENOG502TJHH">
    <property type="taxonomic scope" value="Eukaryota"/>
</dbReference>
<dbReference type="GO" id="GO:0005886">
    <property type="term" value="C:plasma membrane"/>
    <property type="evidence" value="ECO:0007669"/>
    <property type="project" value="TreeGrafter"/>
</dbReference>
<dbReference type="OrthoDB" id="5839774at2759"/>
<evidence type="ECO:0000256" key="1">
    <source>
        <dbReference type="SAM" id="Phobius"/>
    </source>
</evidence>
<protein>
    <recommendedName>
        <fullName evidence="4">Seven TM Receptor</fullName>
    </recommendedName>
</protein>
<keyword evidence="3" id="KW-1185">Reference proteome</keyword>
<accession>E3MBN7</accession>
<dbReference type="OMA" id="CRPNDLK"/>
<name>E3MBN7_CAERE</name>
<feature type="transmembrane region" description="Helical" evidence="1">
    <location>
        <begin position="12"/>
        <end position="30"/>
    </location>
</feature>
<proteinExistence type="predicted"/>
<feature type="transmembrane region" description="Helical" evidence="1">
    <location>
        <begin position="42"/>
        <end position="66"/>
    </location>
</feature>
<evidence type="ECO:0000313" key="3">
    <source>
        <dbReference type="Proteomes" id="UP000008281"/>
    </source>
</evidence>
<evidence type="ECO:0000313" key="2">
    <source>
        <dbReference type="EMBL" id="EFO97725.1"/>
    </source>
</evidence>
<feature type="transmembrane region" description="Helical" evidence="1">
    <location>
        <begin position="86"/>
        <end position="110"/>
    </location>
</feature>
<dbReference type="AlphaFoldDB" id="E3MBN7"/>
<dbReference type="Proteomes" id="UP000008281">
    <property type="component" value="Unassembled WGS sequence"/>
</dbReference>
<dbReference type="InterPro" id="IPR019428">
    <property type="entry name" value="7TM_GPCR_serpentine_rcpt_Str"/>
</dbReference>
<reference evidence="2" key="1">
    <citation type="submission" date="2007-07" db="EMBL/GenBank/DDBJ databases">
        <title>PCAP assembly of the Caenorhabditis remanei genome.</title>
        <authorList>
            <consortium name="The Caenorhabditis remanei Sequencing Consortium"/>
            <person name="Wilson R.K."/>
        </authorList>
    </citation>
    <scope>NUCLEOTIDE SEQUENCE [LARGE SCALE GENOMIC DNA]</scope>
    <source>
        <strain evidence="2">PB4641</strain>
    </source>
</reference>
<organism evidence="3">
    <name type="scientific">Caenorhabditis remanei</name>
    <name type="common">Caenorhabditis vulgaris</name>
    <dbReference type="NCBI Taxonomy" id="31234"/>
    <lineage>
        <taxon>Eukaryota</taxon>
        <taxon>Metazoa</taxon>
        <taxon>Ecdysozoa</taxon>
        <taxon>Nematoda</taxon>
        <taxon>Chromadorea</taxon>
        <taxon>Rhabditida</taxon>
        <taxon>Rhabditina</taxon>
        <taxon>Rhabditomorpha</taxon>
        <taxon>Rhabditoidea</taxon>
        <taxon>Rhabditidae</taxon>
        <taxon>Peloderinae</taxon>
        <taxon>Caenorhabditis</taxon>
    </lineage>
</organism>
<feature type="transmembrane region" description="Helical" evidence="1">
    <location>
        <begin position="253"/>
        <end position="271"/>
    </location>
</feature>
<keyword evidence="1" id="KW-1133">Transmembrane helix</keyword>